<feature type="transmembrane region" description="Helical" evidence="7">
    <location>
        <begin position="81"/>
        <end position="99"/>
    </location>
</feature>
<dbReference type="EMBL" id="BAABJE010000030">
    <property type="protein sequence ID" value="GAA4806982.1"/>
    <property type="molecule type" value="Genomic_DNA"/>
</dbReference>
<feature type="transmembrane region" description="Helical" evidence="7">
    <location>
        <begin position="6"/>
        <end position="21"/>
    </location>
</feature>
<gene>
    <name evidence="9" type="ORF">GCM10023307_37120</name>
</gene>
<keyword evidence="9" id="KW-0645">Protease</keyword>
<evidence type="ECO:0000256" key="6">
    <source>
        <dbReference type="ARBA" id="ARBA00023136"/>
    </source>
</evidence>
<sequence length="206" mass="23208">MTAYITLALIAITVIVSWQAWERDSLFQRLILWPPAIDRRREYDRLLTHGFIHANGMHLAFNMITLYSFGGLMEAYFSARITPVGYLLFYLSAIVVAILPTYLRHRHDARYSSLGASGAVSAVLFASVLLDPWGGIVLFFVLPVPAFVFAGLYIWYSIWMDKRGGDNINHSAHLWGALYGLLFTLLQQPALAGHFLRRLVSPDFGG</sequence>
<reference evidence="10" key="1">
    <citation type="journal article" date="2019" name="Int. J. Syst. Evol. Microbiol.">
        <title>The Global Catalogue of Microorganisms (GCM) 10K type strain sequencing project: providing services to taxonomists for standard genome sequencing and annotation.</title>
        <authorList>
            <consortium name="The Broad Institute Genomics Platform"/>
            <consortium name="The Broad Institute Genome Sequencing Center for Infectious Disease"/>
            <person name="Wu L."/>
            <person name="Ma J."/>
        </authorList>
    </citation>
    <scope>NUCLEOTIDE SEQUENCE [LARGE SCALE GENOMIC DNA]</scope>
    <source>
        <strain evidence="10">JCM 18204</strain>
    </source>
</reference>
<comment type="caution">
    <text evidence="9">The sequence shown here is derived from an EMBL/GenBank/DDBJ whole genome shotgun (WGS) entry which is preliminary data.</text>
</comment>
<feature type="transmembrane region" description="Helical" evidence="7">
    <location>
        <begin position="111"/>
        <end position="130"/>
    </location>
</feature>
<evidence type="ECO:0000313" key="9">
    <source>
        <dbReference type="EMBL" id="GAA4806982.1"/>
    </source>
</evidence>
<comment type="subcellular location">
    <subcellularLocation>
        <location evidence="1">Membrane</location>
        <topology evidence="1">Multi-pass membrane protein</topology>
    </subcellularLocation>
</comment>
<protein>
    <submittedName>
        <fullName evidence="9">Rhomboid family intramembrane serine protease</fullName>
    </submittedName>
</protein>
<dbReference type="PANTHER" id="PTHR43066:SF26">
    <property type="entry name" value="RHOMBOID PROTEASE GLPG"/>
    <property type="match status" value="1"/>
</dbReference>
<dbReference type="Pfam" id="PF01694">
    <property type="entry name" value="Rhomboid"/>
    <property type="match status" value="1"/>
</dbReference>
<evidence type="ECO:0000256" key="3">
    <source>
        <dbReference type="ARBA" id="ARBA00022519"/>
    </source>
</evidence>
<evidence type="ECO:0000259" key="8">
    <source>
        <dbReference type="Pfam" id="PF01694"/>
    </source>
</evidence>
<evidence type="ECO:0000256" key="5">
    <source>
        <dbReference type="ARBA" id="ARBA00022989"/>
    </source>
</evidence>
<keyword evidence="6 7" id="KW-0472">Membrane</keyword>
<dbReference type="Gene3D" id="1.20.1540.10">
    <property type="entry name" value="Rhomboid-like"/>
    <property type="match status" value="1"/>
</dbReference>
<dbReference type="RefSeq" id="WP_345304867.1">
    <property type="nucleotide sequence ID" value="NZ_BAABJE010000030.1"/>
</dbReference>
<feature type="transmembrane region" description="Helical" evidence="7">
    <location>
        <begin position="46"/>
        <end position="69"/>
    </location>
</feature>
<dbReference type="SUPFAM" id="SSF144091">
    <property type="entry name" value="Rhomboid-like"/>
    <property type="match status" value="1"/>
</dbReference>
<keyword evidence="2" id="KW-1003">Cell membrane</keyword>
<keyword evidence="5 7" id="KW-1133">Transmembrane helix</keyword>
<evidence type="ECO:0000256" key="7">
    <source>
        <dbReference type="SAM" id="Phobius"/>
    </source>
</evidence>
<dbReference type="GO" id="GO:0006508">
    <property type="term" value="P:proteolysis"/>
    <property type="evidence" value="ECO:0007669"/>
    <property type="project" value="UniProtKB-KW"/>
</dbReference>
<name>A0ABP9CEX3_9GAMM</name>
<organism evidence="9 10">
    <name type="scientific">Lysobacter hankyongensis</name>
    <dbReference type="NCBI Taxonomy" id="1176535"/>
    <lineage>
        <taxon>Bacteria</taxon>
        <taxon>Pseudomonadati</taxon>
        <taxon>Pseudomonadota</taxon>
        <taxon>Gammaproteobacteria</taxon>
        <taxon>Lysobacterales</taxon>
        <taxon>Lysobacteraceae</taxon>
        <taxon>Lysobacter</taxon>
    </lineage>
</organism>
<dbReference type="PANTHER" id="PTHR43066">
    <property type="entry name" value="RHOMBOID-RELATED PROTEIN"/>
    <property type="match status" value="1"/>
</dbReference>
<dbReference type="InterPro" id="IPR022764">
    <property type="entry name" value="Peptidase_S54_rhomboid_dom"/>
</dbReference>
<keyword evidence="3" id="KW-0997">Cell inner membrane</keyword>
<keyword evidence="9" id="KW-0378">Hydrolase</keyword>
<evidence type="ECO:0000313" key="10">
    <source>
        <dbReference type="Proteomes" id="UP001499959"/>
    </source>
</evidence>
<dbReference type="InterPro" id="IPR035952">
    <property type="entry name" value="Rhomboid-like_sf"/>
</dbReference>
<keyword evidence="4 7" id="KW-0812">Transmembrane</keyword>
<feature type="domain" description="Peptidase S54 rhomboid" evidence="8">
    <location>
        <begin position="41"/>
        <end position="186"/>
    </location>
</feature>
<accession>A0ABP9CEX3</accession>
<dbReference type="GO" id="GO:0008233">
    <property type="term" value="F:peptidase activity"/>
    <property type="evidence" value="ECO:0007669"/>
    <property type="project" value="UniProtKB-KW"/>
</dbReference>
<keyword evidence="10" id="KW-1185">Reference proteome</keyword>
<dbReference type="Proteomes" id="UP001499959">
    <property type="component" value="Unassembled WGS sequence"/>
</dbReference>
<feature type="transmembrane region" description="Helical" evidence="7">
    <location>
        <begin position="136"/>
        <end position="156"/>
    </location>
</feature>
<feature type="transmembrane region" description="Helical" evidence="7">
    <location>
        <begin position="177"/>
        <end position="196"/>
    </location>
</feature>
<evidence type="ECO:0000256" key="2">
    <source>
        <dbReference type="ARBA" id="ARBA00022475"/>
    </source>
</evidence>
<proteinExistence type="predicted"/>
<evidence type="ECO:0000256" key="1">
    <source>
        <dbReference type="ARBA" id="ARBA00004141"/>
    </source>
</evidence>
<evidence type="ECO:0000256" key="4">
    <source>
        <dbReference type="ARBA" id="ARBA00022692"/>
    </source>
</evidence>